<dbReference type="PANTHER" id="PTHR43740">
    <property type="entry name" value="LEUCYL-TRNA SYNTHETASE"/>
    <property type="match status" value="1"/>
</dbReference>
<evidence type="ECO:0000256" key="4">
    <source>
        <dbReference type="ARBA" id="ARBA00022741"/>
    </source>
</evidence>
<dbReference type="EC" id="6.1.1.4" evidence="9"/>
<dbReference type="AlphaFoldDB" id="A0A401UDM7"/>
<dbReference type="FunFam" id="3.40.50.620:FF:000056">
    <property type="entry name" value="Leucine--tRNA ligase"/>
    <property type="match status" value="1"/>
</dbReference>
<dbReference type="InterPro" id="IPR009008">
    <property type="entry name" value="Val/Leu/Ile-tRNA-synth_edit"/>
</dbReference>
<feature type="domain" description="Aminoacyl-tRNA synthetase class Ia" evidence="11">
    <location>
        <begin position="15"/>
        <end position="179"/>
    </location>
</feature>
<dbReference type="EMBL" id="BHXQ01000006">
    <property type="protein sequence ID" value="GCC53005.1"/>
    <property type="molecule type" value="Genomic_DNA"/>
</dbReference>
<sequence length="986" mass="113241">MAEYSKEEIKKIEQKWQEKWEKEGAYKVSDTSDKPKYYVLDMFPYPSGAGLHVGHPLGYIASDIVSRYKRSKGFNVLHPMGFDAFGLPAEQYAIQTGQHPAVTTAKNIETYKRQLRQIGFSYDWSREVQTCEPAYYKWTQWIFMQLFNAWYNKKAIVNGQLIIDGKTENISTLIAELEKNGNASINAVCDDETPSITAEEWKNFNEREKEEFLQHYRIAYQSETMVNWCAALGTVLSNDEVKDGVSERGGYPVERIKMLQWSMRITAYADRLLKGLDTIDWPEPVKEMQRNWIGKSLGCQFKFEISNLKSQIEVFTTRIDTVFGVTFLVLAPEHELVKQITTEAQQTAVENYVEVAKNRSERERMSEVKRVSGAFTGAYAVNPFNGEQIPIWISDYVLAGYGTGAVMAVPGHDERDHRFAKHFNLPIRQVVEGPSVEEEAFVSWDAKIVNSDFMNGLTVDEAIAAGIKKVEALKIGKGKVNFRLRDAIFGRQRYWGEPFPVYYKDGLPKLVEEKDLPITLPEIDEYKPTESGEPPLARAKDWNYKGFTHELTTMPGWAGSSWYWFRYMDPKNDSAFAAKEKTSYWKDVDLYMGGSEHATGHLLYSRFWCKALKDLGYVEAEEPFKKLINQGHIQGISKFVYRVNFALMDNPSKENPITPELYVSRGIAQRIHNKTITLTEATEIYNKYIEELNKLNPSRKLSVIFNDIEDLNAIENHVDIQYVDGETLDIEGFKNWREYYKDAQFILEDGKYICGSEVEKMSKSKYNVVNPDDIVSNYGADTLRLYEMFLGPLELSKPWNMQGIDGVYKFLRRFWNLFHDKNGNFTISEEAATREELKVLHKTIKKVAHDIENFSFNTSVSEFMICSNELSSIKCNKRSILEPLCIVLAPYAPHITAELWEKMGHADSILDATFPIHNEEYLTESSHEYPISINGKVRGKMNFALDMPKEDIEKIVLASETVQKWSEGKTPKKIIVVQGKIVNVVL</sequence>
<feature type="short sequence motif" description="'KMSKS' region" evidence="9">
    <location>
        <begin position="760"/>
        <end position="764"/>
    </location>
</feature>
<evidence type="ECO:0000256" key="3">
    <source>
        <dbReference type="ARBA" id="ARBA00022598"/>
    </source>
</evidence>
<dbReference type="PANTHER" id="PTHR43740:SF2">
    <property type="entry name" value="LEUCINE--TRNA LIGASE, MITOCHONDRIAL"/>
    <property type="match status" value="1"/>
</dbReference>
<gene>
    <name evidence="9" type="primary">leuS</name>
    <name evidence="14" type="ORF">SanaruYs_32460</name>
</gene>
<evidence type="ECO:0000256" key="1">
    <source>
        <dbReference type="ARBA" id="ARBA00005594"/>
    </source>
</evidence>
<dbReference type="CDD" id="cd07958">
    <property type="entry name" value="Anticodon_Ia_Leu_BEm"/>
    <property type="match status" value="1"/>
</dbReference>
<dbReference type="InterPro" id="IPR013155">
    <property type="entry name" value="M/V/L/I-tRNA-synth_anticd-bd"/>
</dbReference>
<dbReference type="SUPFAM" id="SSF47323">
    <property type="entry name" value="Anticodon-binding domain of a subclass of class I aminoacyl-tRNA synthetases"/>
    <property type="match status" value="1"/>
</dbReference>
<dbReference type="GO" id="GO:0002161">
    <property type="term" value="F:aminoacyl-tRNA deacylase activity"/>
    <property type="evidence" value="ECO:0007669"/>
    <property type="project" value="InterPro"/>
</dbReference>
<keyword evidence="2 9" id="KW-0963">Cytoplasm</keyword>
<dbReference type="FunFam" id="3.40.50.620:FF:000060">
    <property type="entry name" value="Leucine--tRNA ligase"/>
    <property type="match status" value="1"/>
</dbReference>
<keyword evidence="15" id="KW-1185">Reference proteome</keyword>
<organism evidence="14 15">
    <name type="scientific">Chryseotalea sanaruensis</name>
    <dbReference type="NCBI Taxonomy" id="2482724"/>
    <lineage>
        <taxon>Bacteria</taxon>
        <taxon>Pseudomonadati</taxon>
        <taxon>Bacteroidota</taxon>
        <taxon>Cytophagia</taxon>
        <taxon>Cytophagales</taxon>
        <taxon>Chryseotaleaceae</taxon>
        <taxon>Chryseotalea</taxon>
    </lineage>
</organism>
<evidence type="ECO:0000259" key="11">
    <source>
        <dbReference type="Pfam" id="PF00133"/>
    </source>
</evidence>
<comment type="subcellular location">
    <subcellularLocation>
        <location evidence="9">Cytoplasm</location>
    </subcellularLocation>
</comment>
<evidence type="ECO:0000259" key="12">
    <source>
        <dbReference type="Pfam" id="PF08264"/>
    </source>
</evidence>
<comment type="similarity">
    <text evidence="1 9 10">Belongs to the class-I aminoacyl-tRNA synthetase family.</text>
</comment>
<feature type="domain" description="Methionyl/Valyl/Leucyl/Isoleucyl-tRNA synthetase anticodon-binding" evidence="12">
    <location>
        <begin position="837"/>
        <end position="950"/>
    </location>
</feature>
<dbReference type="SUPFAM" id="SSF50677">
    <property type="entry name" value="ValRS/IleRS/LeuRS editing domain"/>
    <property type="match status" value="1"/>
</dbReference>
<dbReference type="Pfam" id="PF08264">
    <property type="entry name" value="Anticodon_1"/>
    <property type="match status" value="1"/>
</dbReference>
<evidence type="ECO:0000256" key="7">
    <source>
        <dbReference type="ARBA" id="ARBA00023146"/>
    </source>
</evidence>
<feature type="domain" description="Aminoacyl-tRNA synthetase class Ia" evidence="11">
    <location>
        <begin position="755"/>
        <end position="786"/>
    </location>
</feature>
<dbReference type="Pfam" id="PF00133">
    <property type="entry name" value="tRNA-synt_1"/>
    <property type="match status" value="2"/>
</dbReference>
<dbReference type="GO" id="GO:0005524">
    <property type="term" value="F:ATP binding"/>
    <property type="evidence" value="ECO:0007669"/>
    <property type="project" value="UniProtKB-UniRule"/>
</dbReference>
<keyword evidence="4 9" id="KW-0547">Nucleotide-binding</keyword>
<dbReference type="Proteomes" id="UP000288227">
    <property type="component" value="Unassembled WGS sequence"/>
</dbReference>
<dbReference type="OrthoDB" id="9810365at2"/>
<keyword evidence="3 9" id="KW-0436">Ligase</keyword>
<protein>
    <recommendedName>
        <fullName evidence="9">Leucine--tRNA ligase</fullName>
        <ecNumber evidence="9">6.1.1.4</ecNumber>
    </recommendedName>
    <alternativeName>
        <fullName evidence="9">Leucyl-tRNA synthetase</fullName>
        <shortName evidence="9">LeuRS</shortName>
    </alternativeName>
</protein>
<evidence type="ECO:0000256" key="2">
    <source>
        <dbReference type="ARBA" id="ARBA00022490"/>
    </source>
</evidence>
<evidence type="ECO:0000313" key="15">
    <source>
        <dbReference type="Proteomes" id="UP000288227"/>
    </source>
</evidence>
<dbReference type="HAMAP" id="MF_00049_B">
    <property type="entry name" value="Leu_tRNA_synth_B"/>
    <property type="match status" value="1"/>
</dbReference>
<keyword evidence="7 9" id="KW-0030">Aminoacyl-tRNA synthetase</keyword>
<comment type="catalytic activity">
    <reaction evidence="8 9">
        <text>tRNA(Leu) + L-leucine + ATP = L-leucyl-tRNA(Leu) + AMP + diphosphate</text>
        <dbReference type="Rhea" id="RHEA:11688"/>
        <dbReference type="Rhea" id="RHEA-COMP:9613"/>
        <dbReference type="Rhea" id="RHEA-COMP:9622"/>
        <dbReference type="ChEBI" id="CHEBI:30616"/>
        <dbReference type="ChEBI" id="CHEBI:33019"/>
        <dbReference type="ChEBI" id="CHEBI:57427"/>
        <dbReference type="ChEBI" id="CHEBI:78442"/>
        <dbReference type="ChEBI" id="CHEBI:78494"/>
        <dbReference type="ChEBI" id="CHEBI:456215"/>
        <dbReference type="EC" id="6.1.1.4"/>
    </reaction>
</comment>
<dbReference type="Gene3D" id="1.10.730.10">
    <property type="entry name" value="Isoleucyl-tRNA Synthetase, Domain 1"/>
    <property type="match status" value="2"/>
</dbReference>
<dbReference type="RefSeq" id="WP_127123654.1">
    <property type="nucleotide sequence ID" value="NZ_BHXQ01000006.1"/>
</dbReference>
<dbReference type="PRINTS" id="PR00985">
    <property type="entry name" value="TRNASYNTHLEU"/>
</dbReference>
<dbReference type="InterPro" id="IPR002300">
    <property type="entry name" value="aa-tRNA-synth_Ia"/>
</dbReference>
<dbReference type="InterPro" id="IPR014729">
    <property type="entry name" value="Rossmann-like_a/b/a_fold"/>
</dbReference>
<dbReference type="GO" id="GO:0005829">
    <property type="term" value="C:cytosol"/>
    <property type="evidence" value="ECO:0007669"/>
    <property type="project" value="TreeGrafter"/>
</dbReference>
<reference evidence="14 15" key="1">
    <citation type="submission" date="2018-11" db="EMBL/GenBank/DDBJ databases">
        <title>Chryseotalea sanarue gen. nov., sp., nov., a member of the family Cytophagaceae, isolated from a brackish lake in Hamamatsu Japan.</title>
        <authorList>
            <person name="Maejima Y."/>
            <person name="Iino T."/>
            <person name="Muraguchi Y."/>
            <person name="Fukuda K."/>
            <person name="Ohkuma M."/>
            <person name="Moriuchi R."/>
            <person name="Dohra H."/>
            <person name="Kimbara K."/>
            <person name="Shintani M."/>
        </authorList>
    </citation>
    <scope>NUCLEOTIDE SEQUENCE [LARGE SCALE GENOMIC DNA]</scope>
    <source>
        <strain evidence="14 15">Ys</strain>
    </source>
</reference>
<comment type="caution">
    <text evidence="9">Lacks conserved residue(s) required for the propagation of feature annotation.</text>
</comment>
<comment type="caution">
    <text evidence="14">The sequence shown here is derived from an EMBL/GenBank/DDBJ whole genome shotgun (WGS) entry which is preliminary data.</text>
</comment>
<evidence type="ECO:0000259" key="13">
    <source>
        <dbReference type="Pfam" id="PF13603"/>
    </source>
</evidence>
<evidence type="ECO:0000256" key="10">
    <source>
        <dbReference type="RuleBase" id="RU363035"/>
    </source>
</evidence>
<dbReference type="PROSITE" id="PS00178">
    <property type="entry name" value="AA_TRNA_LIGASE_I"/>
    <property type="match status" value="1"/>
</dbReference>
<dbReference type="Gene3D" id="3.40.50.620">
    <property type="entry name" value="HUPs"/>
    <property type="match status" value="3"/>
</dbReference>
<dbReference type="InterPro" id="IPR002302">
    <property type="entry name" value="Leu-tRNA-ligase"/>
</dbReference>
<dbReference type="GO" id="GO:0006429">
    <property type="term" value="P:leucyl-tRNA aminoacylation"/>
    <property type="evidence" value="ECO:0007669"/>
    <property type="project" value="UniProtKB-UniRule"/>
</dbReference>
<dbReference type="InterPro" id="IPR001412">
    <property type="entry name" value="aa-tRNA-synth_I_CS"/>
</dbReference>
<dbReference type="FunFam" id="1.10.730.10:FF:000011">
    <property type="entry name" value="Leucine--tRNA ligase chloroplastic/mitochondrial"/>
    <property type="match status" value="1"/>
</dbReference>
<evidence type="ECO:0000256" key="9">
    <source>
        <dbReference type="HAMAP-Rule" id="MF_00049"/>
    </source>
</evidence>
<dbReference type="Gene3D" id="3.90.740.10">
    <property type="entry name" value="Valyl/Leucyl/Isoleucyl-tRNA synthetase, editing domain"/>
    <property type="match status" value="1"/>
</dbReference>
<accession>A0A401UDM7</accession>
<evidence type="ECO:0000256" key="5">
    <source>
        <dbReference type="ARBA" id="ARBA00022840"/>
    </source>
</evidence>
<name>A0A401UDM7_9BACT</name>
<proteinExistence type="inferred from homology"/>
<keyword evidence="5 9" id="KW-0067">ATP-binding</keyword>
<feature type="domain" description="Leucyl-tRNA synthetase editing" evidence="13">
    <location>
        <begin position="290"/>
        <end position="469"/>
    </location>
</feature>
<evidence type="ECO:0000313" key="14">
    <source>
        <dbReference type="EMBL" id="GCC53005.1"/>
    </source>
</evidence>
<dbReference type="SUPFAM" id="SSF52374">
    <property type="entry name" value="Nucleotidylyl transferase"/>
    <property type="match status" value="1"/>
</dbReference>
<keyword evidence="6 9" id="KW-0648">Protein biosynthesis</keyword>
<evidence type="ECO:0000256" key="8">
    <source>
        <dbReference type="ARBA" id="ARBA00047469"/>
    </source>
</evidence>
<dbReference type="InterPro" id="IPR009080">
    <property type="entry name" value="tRNAsynth_Ia_anticodon-bd"/>
</dbReference>
<dbReference type="Pfam" id="PF13603">
    <property type="entry name" value="tRNA-synt_1_2"/>
    <property type="match status" value="1"/>
</dbReference>
<dbReference type="InterPro" id="IPR025709">
    <property type="entry name" value="Leu_tRNA-synth_edit"/>
</dbReference>
<feature type="binding site" evidence="9">
    <location>
        <position position="763"/>
    </location>
    <ligand>
        <name>ATP</name>
        <dbReference type="ChEBI" id="CHEBI:30616"/>
    </ligand>
</feature>
<dbReference type="GO" id="GO:0004823">
    <property type="term" value="F:leucine-tRNA ligase activity"/>
    <property type="evidence" value="ECO:0007669"/>
    <property type="project" value="UniProtKB-UniRule"/>
</dbReference>
<evidence type="ECO:0000256" key="6">
    <source>
        <dbReference type="ARBA" id="ARBA00022917"/>
    </source>
</evidence>